<feature type="chain" id="PRO_5039293943" evidence="2">
    <location>
        <begin position="32"/>
        <end position="306"/>
    </location>
</feature>
<accession>G7CHN2</accession>
<gene>
    <name evidence="4" type="ORF">KEK_15623</name>
</gene>
<reference evidence="4 5" key="1">
    <citation type="submission" date="2011-11" db="EMBL/GenBank/DDBJ databases">
        <authorList>
            <consortium name="Tuberculosis Structural Genomics Consortium"/>
            <person name="Ioerger T.R."/>
        </authorList>
    </citation>
    <scope>NUCLEOTIDE SEQUENCE [LARGE SCALE GENOMIC DNA]</scope>
    <source>
        <strain evidence="5">ATCC 19527 / DSM 44167 / CIP 105390 / JCM 6362 / NCTC 10409 / 316</strain>
    </source>
</reference>
<dbReference type="SUPFAM" id="SSF53807">
    <property type="entry name" value="Helical backbone' metal receptor"/>
    <property type="match status" value="1"/>
</dbReference>
<dbReference type="PROSITE" id="PS50983">
    <property type="entry name" value="FE_B12_PBP"/>
    <property type="match status" value="1"/>
</dbReference>
<sequence>MFQQEGQDSVNTLRRLALLLIALLPLAVATACGSSPDSDSGAAGSPQRIISLSPSATETLWAIGAGEQVIAVDGQSNFPPEVPTQDDLSGYTPNVEAIIGYEPDLVITADAPDELVSGLEAAGIELLSQPAPSTLDEAYAQIEQIGAATGRIGDAAELVAQMRERIADVVDNTPATDLTYYHELDPTLFSAAGSSFIGEVYGLFGLRNIADEVGDGVAADAYPQLSEEFIVTANPDLIFLADVQCCGVTAASVANRAGWAEVAAVREGRIYELDADIASRWGPRVVDMVEQIGSVLTEVEAVPAQN</sequence>
<keyword evidence="5" id="KW-1185">Reference proteome</keyword>
<evidence type="ECO:0000313" key="5">
    <source>
        <dbReference type="Proteomes" id="UP000004915"/>
    </source>
</evidence>
<evidence type="ECO:0000256" key="2">
    <source>
        <dbReference type="SAM" id="SignalP"/>
    </source>
</evidence>
<dbReference type="PATRIC" id="fig|1078020.3.peg.3073"/>
<dbReference type="AlphaFoldDB" id="G7CHN2"/>
<dbReference type="PANTHER" id="PTHR30535">
    <property type="entry name" value="VITAMIN B12-BINDING PROTEIN"/>
    <property type="match status" value="1"/>
</dbReference>
<dbReference type="InterPro" id="IPR002491">
    <property type="entry name" value="ABC_transptr_periplasmic_BD"/>
</dbReference>
<organism evidence="4 5">
    <name type="scientific">Mycolicibacterium thermoresistibile (strain ATCC 19527 / DSM 44167 / CIP 105390 / JCM 6362 / NCTC 10409 / 316)</name>
    <name type="common">Mycobacterium thermoresistibile</name>
    <dbReference type="NCBI Taxonomy" id="1078020"/>
    <lineage>
        <taxon>Bacteria</taxon>
        <taxon>Bacillati</taxon>
        <taxon>Actinomycetota</taxon>
        <taxon>Actinomycetes</taxon>
        <taxon>Mycobacteriales</taxon>
        <taxon>Mycobacteriaceae</taxon>
        <taxon>Mycolicibacterium</taxon>
    </lineage>
</organism>
<evidence type="ECO:0000313" key="4">
    <source>
        <dbReference type="EMBL" id="EHI12342.1"/>
    </source>
</evidence>
<dbReference type="CDD" id="cd01143">
    <property type="entry name" value="YvrC"/>
    <property type="match status" value="1"/>
</dbReference>
<name>G7CHN2_MYCT3</name>
<dbReference type="Pfam" id="PF01497">
    <property type="entry name" value="Peripla_BP_2"/>
    <property type="match status" value="1"/>
</dbReference>
<feature type="signal peptide" evidence="2">
    <location>
        <begin position="1"/>
        <end position="31"/>
    </location>
</feature>
<keyword evidence="2" id="KW-0732">Signal</keyword>
<proteinExistence type="inferred from homology"/>
<evidence type="ECO:0000259" key="3">
    <source>
        <dbReference type="PROSITE" id="PS50983"/>
    </source>
</evidence>
<evidence type="ECO:0000256" key="1">
    <source>
        <dbReference type="ARBA" id="ARBA00008814"/>
    </source>
</evidence>
<dbReference type="InterPro" id="IPR050902">
    <property type="entry name" value="ABC_Transporter_SBP"/>
</dbReference>
<feature type="domain" description="Fe/B12 periplasmic-binding" evidence="3">
    <location>
        <begin position="48"/>
        <end position="300"/>
    </location>
</feature>
<protein>
    <submittedName>
        <fullName evidence="4">ABC transporter substrate-binding protein</fullName>
    </submittedName>
</protein>
<dbReference type="Gene3D" id="3.40.50.1980">
    <property type="entry name" value="Nitrogenase molybdenum iron protein domain"/>
    <property type="match status" value="2"/>
</dbReference>
<dbReference type="Proteomes" id="UP000004915">
    <property type="component" value="Unassembled WGS sequence"/>
</dbReference>
<dbReference type="eggNOG" id="COG0614">
    <property type="taxonomic scope" value="Bacteria"/>
</dbReference>
<dbReference type="GO" id="GO:0071281">
    <property type="term" value="P:cellular response to iron ion"/>
    <property type="evidence" value="ECO:0007669"/>
    <property type="project" value="TreeGrafter"/>
</dbReference>
<dbReference type="RefSeq" id="WP_003926606.1">
    <property type="nucleotide sequence ID" value="NZ_AGVE01000046.1"/>
</dbReference>
<comment type="similarity">
    <text evidence="1">Belongs to the bacterial solute-binding protein 8 family.</text>
</comment>
<comment type="caution">
    <text evidence="4">The sequence shown here is derived from an EMBL/GenBank/DDBJ whole genome shotgun (WGS) entry which is preliminary data.</text>
</comment>
<dbReference type="PANTHER" id="PTHR30535:SF34">
    <property type="entry name" value="MOLYBDATE-BINDING PROTEIN MOLA"/>
    <property type="match status" value="1"/>
</dbReference>
<dbReference type="EMBL" id="AGVE01000046">
    <property type="protein sequence ID" value="EHI12342.1"/>
    <property type="molecule type" value="Genomic_DNA"/>
</dbReference>